<name>A0AAY4AG79_9TELE</name>
<dbReference type="SUPFAM" id="SSF48366">
    <property type="entry name" value="Ras GEF"/>
    <property type="match status" value="1"/>
</dbReference>
<dbReference type="FunFam" id="3.30.505.10:FF:000013">
    <property type="entry name" value="SH2 domain-containing protein 3C isoform X1"/>
    <property type="match status" value="1"/>
</dbReference>
<dbReference type="InterPro" id="IPR051853">
    <property type="entry name" value="SH2-Ras-GEF_adapter"/>
</dbReference>
<feature type="domain" description="SH2" evidence="5">
    <location>
        <begin position="64"/>
        <end position="163"/>
    </location>
</feature>
<dbReference type="InterPro" id="IPR023578">
    <property type="entry name" value="Ras_GEF_dom_sf"/>
</dbReference>
<keyword evidence="1 3" id="KW-0727">SH2 domain</keyword>
<evidence type="ECO:0000256" key="1">
    <source>
        <dbReference type="ARBA" id="ARBA00022999"/>
    </source>
</evidence>
<dbReference type="Pfam" id="PF00017">
    <property type="entry name" value="SH2"/>
    <property type="match status" value="1"/>
</dbReference>
<dbReference type="PANTHER" id="PTHR14247:SF6">
    <property type="entry name" value="SH2 DOMAIN-CONTAINING PROTEIN 3C"/>
    <property type="match status" value="1"/>
</dbReference>
<reference evidence="7" key="2">
    <citation type="submission" date="2025-08" db="UniProtKB">
        <authorList>
            <consortium name="Ensembl"/>
        </authorList>
    </citation>
    <scope>IDENTIFICATION</scope>
</reference>
<feature type="compositionally biased region" description="Polar residues" evidence="4">
    <location>
        <begin position="274"/>
        <end position="297"/>
    </location>
</feature>
<dbReference type="PROSITE" id="PS50001">
    <property type="entry name" value="SH2"/>
    <property type="match status" value="1"/>
</dbReference>
<keyword evidence="2" id="KW-0344">Guanine-nucleotide releasing factor</keyword>
<dbReference type="RefSeq" id="XP_028832001.1">
    <property type="nucleotide sequence ID" value="XM_028976168.1"/>
</dbReference>
<evidence type="ECO:0000256" key="3">
    <source>
        <dbReference type="PROSITE-ProRule" id="PRU00191"/>
    </source>
</evidence>
<dbReference type="Pfam" id="PF00617">
    <property type="entry name" value="RasGEF"/>
    <property type="match status" value="1"/>
</dbReference>
<dbReference type="InterPro" id="IPR000980">
    <property type="entry name" value="SH2"/>
</dbReference>
<dbReference type="InterPro" id="IPR036860">
    <property type="entry name" value="SH2_dom_sf"/>
</dbReference>
<accession>A0AAY4AG79</accession>
<dbReference type="SMART" id="SM00252">
    <property type="entry name" value="SH2"/>
    <property type="match status" value="1"/>
</dbReference>
<dbReference type="CDD" id="cd10337">
    <property type="entry name" value="SH2_BCAR3"/>
    <property type="match status" value="1"/>
</dbReference>
<evidence type="ECO:0000313" key="8">
    <source>
        <dbReference type="Proteomes" id="UP000694580"/>
    </source>
</evidence>
<keyword evidence="8" id="KW-1185">Reference proteome</keyword>
<evidence type="ECO:0000256" key="2">
    <source>
        <dbReference type="PROSITE-ProRule" id="PRU00168"/>
    </source>
</evidence>
<dbReference type="Ensembl" id="ENSDCDT00010007418.1">
    <property type="protein sequence ID" value="ENSDCDP00010007155.1"/>
    <property type="gene ID" value="ENSDCDG00010003092.1"/>
</dbReference>
<dbReference type="Proteomes" id="UP000694580">
    <property type="component" value="Chromosome 1"/>
</dbReference>
<proteinExistence type="predicted"/>
<dbReference type="SUPFAM" id="SSF55550">
    <property type="entry name" value="SH2 domain"/>
    <property type="match status" value="1"/>
</dbReference>
<dbReference type="RefSeq" id="XP_028832011.1">
    <property type="nucleotide sequence ID" value="XM_028976178.1"/>
</dbReference>
<dbReference type="AlphaFoldDB" id="A0AAY4AG79"/>
<feature type="compositionally biased region" description="Polar residues" evidence="4">
    <location>
        <begin position="320"/>
        <end position="330"/>
    </location>
</feature>
<reference evidence="7" key="3">
    <citation type="submission" date="2025-09" db="UniProtKB">
        <authorList>
            <consortium name="Ensembl"/>
        </authorList>
    </citation>
    <scope>IDENTIFICATION</scope>
</reference>
<dbReference type="GeneID" id="114788038"/>
<protein>
    <recommendedName>
        <fullName evidence="9">SH2 domain-containing protein</fullName>
    </recommendedName>
</protein>
<evidence type="ECO:0000313" key="7">
    <source>
        <dbReference type="Ensembl" id="ENSDCDP00010007155.1"/>
    </source>
</evidence>
<dbReference type="GO" id="GO:0007264">
    <property type="term" value="P:small GTPase-mediated signal transduction"/>
    <property type="evidence" value="ECO:0007669"/>
    <property type="project" value="InterPro"/>
</dbReference>
<gene>
    <name evidence="7" type="primary">sh2d3cb</name>
</gene>
<feature type="region of interest" description="Disordered" evidence="4">
    <location>
        <begin position="272"/>
        <end position="346"/>
    </location>
</feature>
<sequence length="664" mass="74006">MEVRGACDLAFCAPSFKDSMENRGEYVKFSKEKFHHEVPLEEELKKDVEEELKLNSNSMLSHGWYHGRIPWEVAETLLKNDGDFLIRDSFSSLGDYVLTLRWKQKPLHFLITRIATNPRDRSAHVQYVLEGEAFDSVPALIRFYVGNQEPLTQQSGAHVYSPVNRTLPLRYLETMFAGTNGNASPVTSPSHHRGVFTPRQSISSTSGLIEDVSQHRGTVRSFAITLEQIEEFCSPFGPIGEALAINLTSHHKGPSGNRRYVVVPSSPVLGGSGQIQLRSSPSNTSLNSGLITGTLSPSDPPSCHELKDDNSYSELPPDPNTTSHAQSHVENLQKAKTDSQDAENHGDFVKPTVDGISAFSPCRYCSLLLPKDNKPLEPKALKKLKDILTQIDTEVLAKYITKVDCMVACIVDVDAEAQKKMGVSSGMELLTLPHGHQFRLDLQERYHTMSFMLAVLLLGCTGTVEERASLLDKLIRLASELKSSLVNLFGFAAVMRALELPQISRLEQTWTALRQHHTETAILYEKILKSYLRDLNEAKESCVPQGASFPYVLPLLSLLEKSKAAGEASESWEGADMGVDIVLGHLVSARNIARNGETYHANTERKLKGFWEQNNILEVFLTEFQIRLLWGSRASEGSSVERHEKFDKVLTALSNLLEPPHQVY</sequence>
<dbReference type="Gene3D" id="3.30.505.10">
    <property type="entry name" value="SH2 domain"/>
    <property type="match status" value="1"/>
</dbReference>
<dbReference type="InterPro" id="IPR036964">
    <property type="entry name" value="RASGEF_cat_dom_sf"/>
</dbReference>
<evidence type="ECO:0000259" key="6">
    <source>
        <dbReference type="PROSITE" id="PS50009"/>
    </source>
</evidence>
<evidence type="ECO:0008006" key="9">
    <source>
        <dbReference type="Google" id="ProtNLM"/>
    </source>
</evidence>
<dbReference type="PANTHER" id="PTHR14247">
    <property type="entry name" value="BREAST CANCER ANTI-ESTROGEN RESISTANCE PROTEIN 3 HOMOLOG-LIKE PROTEIN"/>
    <property type="match status" value="1"/>
</dbReference>
<dbReference type="InterPro" id="IPR001895">
    <property type="entry name" value="RASGEF_cat_dom"/>
</dbReference>
<evidence type="ECO:0000256" key="4">
    <source>
        <dbReference type="SAM" id="MobiDB-lite"/>
    </source>
</evidence>
<feature type="compositionally biased region" description="Basic and acidic residues" evidence="4">
    <location>
        <begin position="331"/>
        <end position="346"/>
    </location>
</feature>
<dbReference type="Gene3D" id="1.10.840.10">
    <property type="entry name" value="Ras guanine-nucleotide exchange factors catalytic domain"/>
    <property type="match status" value="1"/>
</dbReference>
<organism evidence="7 8">
    <name type="scientific">Denticeps clupeoides</name>
    <name type="common">denticle herring</name>
    <dbReference type="NCBI Taxonomy" id="299321"/>
    <lineage>
        <taxon>Eukaryota</taxon>
        <taxon>Metazoa</taxon>
        <taxon>Chordata</taxon>
        <taxon>Craniata</taxon>
        <taxon>Vertebrata</taxon>
        <taxon>Euteleostomi</taxon>
        <taxon>Actinopterygii</taxon>
        <taxon>Neopterygii</taxon>
        <taxon>Teleostei</taxon>
        <taxon>Clupei</taxon>
        <taxon>Clupeiformes</taxon>
        <taxon>Denticipitoidei</taxon>
        <taxon>Denticipitidae</taxon>
        <taxon>Denticeps</taxon>
    </lineage>
</organism>
<dbReference type="RefSeq" id="XP_028831992.1">
    <property type="nucleotide sequence ID" value="XM_028976159.1"/>
</dbReference>
<dbReference type="InterPro" id="IPR044102">
    <property type="entry name" value="SH2_SHEP1/BCAR3/NSP1"/>
</dbReference>
<evidence type="ECO:0000259" key="5">
    <source>
        <dbReference type="PROSITE" id="PS50001"/>
    </source>
</evidence>
<dbReference type="GeneTree" id="ENSGT00940000154130"/>
<feature type="domain" description="Ras-GEF" evidence="6">
    <location>
        <begin position="392"/>
        <end position="660"/>
    </location>
</feature>
<reference evidence="7 8" key="1">
    <citation type="submission" date="2020-06" db="EMBL/GenBank/DDBJ databases">
        <authorList>
            <consortium name="Wellcome Sanger Institute Data Sharing"/>
        </authorList>
    </citation>
    <scope>NUCLEOTIDE SEQUENCE [LARGE SCALE GENOMIC DNA]</scope>
</reference>
<dbReference type="PRINTS" id="PR00401">
    <property type="entry name" value="SH2DOMAIN"/>
</dbReference>
<dbReference type="GO" id="GO:0005085">
    <property type="term" value="F:guanyl-nucleotide exchange factor activity"/>
    <property type="evidence" value="ECO:0007669"/>
    <property type="project" value="UniProtKB-KW"/>
</dbReference>
<dbReference type="SMART" id="SM00147">
    <property type="entry name" value="RasGEF"/>
    <property type="match status" value="1"/>
</dbReference>
<dbReference type="PROSITE" id="PS50009">
    <property type="entry name" value="RASGEF_CAT"/>
    <property type="match status" value="1"/>
</dbReference>
<dbReference type="GO" id="GO:0001784">
    <property type="term" value="F:phosphotyrosine residue binding"/>
    <property type="evidence" value="ECO:0007669"/>
    <property type="project" value="InterPro"/>
</dbReference>